<keyword evidence="6" id="KW-1133">Transmembrane helix</keyword>
<organism evidence="8 9">
    <name type="scientific">Cardamine amara subsp. amara</name>
    <dbReference type="NCBI Taxonomy" id="228776"/>
    <lineage>
        <taxon>Eukaryota</taxon>
        <taxon>Viridiplantae</taxon>
        <taxon>Streptophyta</taxon>
        <taxon>Embryophyta</taxon>
        <taxon>Tracheophyta</taxon>
        <taxon>Spermatophyta</taxon>
        <taxon>Magnoliopsida</taxon>
        <taxon>eudicotyledons</taxon>
        <taxon>Gunneridae</taxon>
        <taxon>Pentapetalae</taxon>
        <taxon>rosids</taxon>
        <taxon>malvids</taxon>
        <taxon>Brassicales</taxon>
        <taxon>Brassicaceae</taxon>
        <taxon>Cardamineae</taxon>
        <taxon>Cardamine</taxon>
    </lineage>
</organism>
<keyword evidence="1" id="KW-0479">Metal-binding</keyword>
<evidence type="ECO:0000313" key="8">
    <source>
        <dbReference type="EMBL" id="KAL1191795.1"/>
    </source>
</evidence>
<feature type="domain" description="GRF-type" evidence="7">
    <location>
        <begin position="26"/>
        <end position="71"/>
    </location>
</feature>
<evidence type="ECO:0000313" key="9">
    <source>
        <dbReference type="Proteomes" id="UP001558713"/>
    </source>
</evidence>
<keyword evidence="9" id="KW-1185">Reference proteome</keyword>
<reference evidence="8 9" key="1">
    <citation type="submission" date="2024-04" db="EMBL/GenBank/DDBJ databases">
        <title>Genome assembly C_amara_ONT_v2.</title>
        <authorList>
            <person name="Yant L."/>
            <person name="Moore C."/>
            <person name="Slenker M."/>
        </authorList>
    </citation>
    <scope>NUCLEOTIDE SEQUENCE [LARGE SCALE GENOMIC DNA]</scope>
    <source>
        <tissue evidence="8">Leaf</tissue>
    </source>
</reference>
<evidence type="ECO:0000256" key="6">
    <source>
        <dbReference type="SAM" id="Phobius"/>
    </source>
</evidence>
<name>A0ABD0ZAR2_CARAN</name>
<keyword evidence="5" id="KW-0175">Coiled coil</keyword>
<gene>
    <name evidence="8" type="ORF">V5N11_033667</name>
</gene>
<accession>A0ABD0ZAR2</accession>
<feature type="transmembrane region" description="Helical" evidence="6">
    <location>
        <begin position="136"/>
        <end position="153"/>
    </location>
</feature>
<dbReference type="Proteomes" id="UP001558713">
    <property type="component" value="Unassembled WGS sequence"/>
</dbReference>
<dbReference type="PANTHER" id="PTHR33248">
    <property type="entry name" value="ZINC ION-BINDING PROTEIN"/>
    <property type="match status" value="1"/>
</dbReference>
<comment type="caution">
    <text evidence="8">The sequence shown here is derived from an EMBL/GenBank/DDBJ whole genome shotgun (WGS) entry which is preliminary data.</text>
</comment>
<keyword evidence="2 4" id="KW-0863">Zinc-finger</keyword>
<evidence type="ECO:0000259" key="7">
    <source>
        <dbReference type="PROSITE" id="PS51999"/>
    </source>
</evidence>
<evidence type="ECO:0000256" key="3">
    <source>
        <dbReference type="ARBA" id="ARBA00022833"/>
    </source>
</evidence>
<protein>
    <recommendedName>
        <fullName evidence="7">GRF-type domain-containing protein</fullName>
    </recommendedName>
</protein>
<dbReference type="EMBL" id="JBANAX010000842">
    <property type="protein sequence ID" value="KAL1191795.1"/>
    <property type="molecule type" value="Genomic_DNA"/>
</dbReference>
<dbReference type="InterPro" id="IPR010666">
    <property type="entry name" value="Znf_GRF"/>
</dbReference>
<dbReference type="GO" id="GO:0008270">
    <property type="term" value="F:zinc ion binding"/>
    <property type="evidence" value="ECO:0007669"/>
    <property type="project" value="UniProtKB-KW"/>
</dbReference>
<dbReference type="AlphaFoldDB" id="A0ABD0ZAR2"/>
<evidence type="ECO:0000256" key="5">
    <source>
        <dbReference type="SAM" id="Coils"/>
    </source>
</evidence>
<evidence type="ECO:0000256" key="4">
    <source>
        <dbReference type="PROSITE-ProRule" id="PRU01343"/>
    </source>
</evidence>
<evidence type="ECO:0000256" key="1">
    <source>
        <dbReference type="ARBA" id="ARBA00022723"/>
    </source>
</evidence>
<feature type="coiled-coil region" evidence="5">
    <location>
        <begin position="69"/>
        <end position="96"/>
    </location>
</feature>
<proteinExistence type="predicted"/>
<keyword evidence="6" id="KW-0472">Membrane</keyword>
<keyword evidence="3" id="KW-0862">Zinc</keyword>
<evidence type="ECO:0000256" key="2">
    <source>
        <dbReference type="ARBA" id="ARBA00022771"/>
    </source>
</evidence>
<keyword evidence="6" id="KW-0812">Transmembrane</keyword>
<sequence length="154" mass="17209">MSNISGASSGSSSAHGGGVVGVPRVCWCGAQIVAKLSKSETNPYRRYFRCVYAASNKLMDDNHIFKWVDEALLNEVDSLTSKAERLEQMVKENEIVFDGAEYEKIVYEKVLMEVEKEVFERVETVLMEAKASVKKMMILAIIGCMLIVGFMKLI</sequence>
<dbReference type="PROSITE" id="PS51999">
    <property type="entry name" value="ZF_GRF"/>
    <property type="match status" value="1"/>
</dbReference>